<name>A0ABT0FN19_9ACTN</name>
<dbReference type="InterPro" id="IPR036850">
    <property type="entry name" value="NDK-like_dom_sf"/>
</dbReference>
<comment type="caution">
    <text evidence="1">The sequence shown here is derived from an EMBL/GenBank/DDBJ whole genome shotgun (WGS) entry which is preliminary data.</text>
</comment>
<keyword evidence="2" id="KW-1185">Reference proteome</keyword>
<accession>A0ABT0FN19</accession>
<organism evidence="1 2">
    <name type="scientific">Actinomadura luzonensis</name>
    <dbReference type="NCBI Taxonomy" id="2805427"/>
    <lineage>
        <taxon>Bacteria</taxon>
        <taxon>Bacillati</taxon>
        <taxon>Actinomycetota</taxon>
        <taxon>Actinomycetes</taxon>
        <taxon>Streptosporangiales</taxon>
        <taxon>Thermomonosporaceae</taxon>
        <taxon>Actinomadura</taxon>
    </lineage>
</organism>
<dbReference type="SUPFAM" id="SSF54919">
    <property type="entry name" value="Nucleoside diphosphate kinase, NDK"/>
    <property type="match status" value="1"/>
</dbReference>
<evidence type="ECO:0000313" key="1">
    <source>
        <dbReference type="EMBL" id="MCK2213740.1"/>
    </source>
</evidence>
<dbReference type="RefSeq" id="WP_242371799.1">
    <property type="nucleotide sequence ID" value="NZ_JAKRKC020000001.1"/>
</dbReference>
<dbReference type="EMBL" id="JAKRKC020000001">
    <property type="protein sequence ID" value="MCK2213740.1"/>
    <property type="molecule type" value="Genomic_DNA"/>
</dbReference>
<proteinExistence type="predicted"/>
<sequence>MNDVLDRWVHPLAENGTWRALSTLPEKFQHFATDSAFRESWRTAVEVLGADALPFFQRLAIITIKPDGVLSRKADACLDYLAAHDFVPVHAEMFWYDRPTARDLWRFQWNVATQDRIELTDLILYRTQAMTVFLMDVSDPLAIPAAPRLIRLKGSAFPEDRDPVQLREVLGAPNRVAVLVHCPDEPMDIVRELGVVFDRATLAEIYATLATAFRSPAPQDMTVPVEKLYTGTPQVSLDVDRAVAGLFDRLRGEAGPGGRAAAALLRARQGVPLEWRSWAADVAAAGLSPTDWETVLIASQYIQHDLPGSKTLIRETGRRRWLAGEGLMRAPGA</sequence>
<evidence type="ECO:0008006" key="3">
    <source>
        <dbReference type="Google" id="ProtNLM"/>
    </source>
</evidence>
<protein>
    <recommendedName>
        <fullName evidence="3">Nucleoside diphosphate kinase-like domain-containing protein</fullName>
    </recommendedName>
</protein>
<gene>
    <name evidence="1" type="ORF">MF672_008060</name>
</gene>
<reference evidence="1 2" key="1">
    <citation type="submission" date="2022-04" db="EMBL/GenBank/DDBJ databases">
        <title>Genome draft of Actinomadura sp. ATCC 31491.</title>
        <authorList>
            <person name="Shi X."/>
            <person name="Du Y."/>
        </authorList>
    </citation>
    <scope>NUCLEOTIDE SEQUENCE [LARGE SCALE GENOMIC DNA]</scope>
    <source>
        <strain evidence="1 2">ATCC 31491</strain>
    </source>
</reference>
<dbReference type="Proteomes" id="UP001317259">
    <property type="component" value="Unassembled WGS sequence"/>
</dbReference>
<evidence type="ECO:0000313" key="2">
    <source>
        <dbReference type="Proteomes" id="UP001317259"/>
    </source>
</evidence>
<dbReference type="Gene3D" id="3.30.70.141">
    <property type="entry name" value="Nucleoside diphosphate kinase-like domain"/>
    <property type="match status" value="1"/>
</dbReference>